<organism evidence="2 3">
    <name type="scientific">Paractinoplanes brasiliensis</name>
    <dbReference type="NCBI Taxonomy" id="52695"/>
    <lineage>
        <taxon>Bacteria</taxon>
        <taxon>Bacillati</taxon>
        <taxon>Actinomycetota</taxon>
        <taxon>Actinomycetes</taxon>
        <taxon>Micromonosporales</taxon>
        <taxon>Micromonosporaceae</taxon>
        <taxon>Paractinoplanes</taxon>
    </lineage>
</organism>
<dbReference type="RefSeq" id="WP_133876102.1">
    <property type="nucleotide sequence ID" value="NZ_BOMD01000095.1"/>
</dbReference>
<dbReference type="Gene3D" id="3.40.710.10">
    <property type="entry name" value="DD-peptidase/beta-lactamase superfamily"/>
    <property type="match status" value="1"/>
</dbReference>
<dbReference type="SUPFAM" id="SSF56601">
    <property type="entry name" value="beta-lactamase/transpeptidase-like"/>
    <property type="match status" value="1"/>
</dbReference>
<evidence type="ECO:0000313" key="2">
    <source>
        <dbReference type="EMBL" id="TDO42175.1"/>
    </source>
</evidence>
<dbReference type="InterPro" id="IPR012338">
    <property type="entry name" value="Beta-lactam/transpept-like"/>
</dbReference>
<evidence type="ECO:0000313" key="3">
    <source>
        <dbReference type="Proteomes" id="UP000294901"/>
    </source>
</evidence>
<accession>A0A4R6K4G7</accession>
<protein>
    <submittedName>
        <fullName evidence="2">Beta-lactamase</fullName>
    </submittedName>
</protein>
<dbReference type="PANTHER" id="PTHR46825">
    <property type="entry name" value="D-ALANYL-D-ALANINE-CARBOXYPEPTIDASE/ENDOPEPTIDASE AMPH"/>
    <property type="match status" value="1"/>
</dbReference>
<dbReference type="EMBL" id="SNWR01000001">
    <property type="protein sequence ID" value="TDO42175.1"/>
    <property type="molecule type" value="Genomic_DNA"/>
</dbReference>
<keyword evidence="3" id="KW-1185">Reference proteome</keyword>
<dbReference type="PANTHER" id="PTHR46825:SF7">
    <property type="entry name" value="D-ALANYL-D-ALANINE CARBOXYPEPTIDASE"/>
    <property type="match status" value="1"/>
</dbReference>
<dbReference type="OrthoDB" id="3174977at2"/>
<dbReference type="InterPro" id="IPR001466">
    <property type="entry name" value="Beta-lactam-related"/>
</dbReference>
<feature type="domain" description="Beta-lactamase-related" evidence="1">
    <location>
        <begin position="28"/>
        <end position="225"/>
    </location>
</feature>
<sequence>MGVHAVWARSHALSRVLTPLSTRGLTGAEDLVAIAMKHPPYFKPGTSWEYSNTNYILAGMIVERVTGRPRATEVRDRIVRPLGLTHTSYPGDRVSLPRPHAKSYQQWAPGGALTDTTLFNTTAAGAAGGMVTTPADLTRFWSALQKGKLLKPRQMAEMHRTVLATTMQEDLPGPRYGLGIQYLPNRCGGVWGHWGDVPGSSTANGVSADGKRVVVLSTTTQLVAPEASRAVQDRTIRLIDDVLCGRH</sequence>
<name>A0A4R6K4G7_9ACTN</name>
<dbReference type="Proteomes" id="UP000294901">
    <property type="component" value="Unassembled WGS sequence"/>
</dbReference>
<proteinExistence type="predicted"/>
<dbReference type="Pfam" id="PF00144">
    <property type="entry name" value="Beta-lactamase"/>
    <property type="match status" value="1"/>
</dbReference>
<evidence type="ECO:0000259" key="1">
    <source>
        <dbReference type="Pfam" id="PF00144"/>
    </source>
</evidence>
<dbReference type="InterPro" id="IPR050491">
    <property type="entry name" value="AmpC-like"/>
</dbReference>
<gene>
    <name evidence="2" type="ORF">C8E87_5941</name>
</gene>
<dbReference type="AlphaFoldDB" id="A0A4R6K4G7"/>
<reference evidence="2 3" key="1">
    <citation type="submission" date="2019-03" db="EMBL/GenBank/DDBJ databases">
        <title>Sequencing the genomes of 1000 actinobacteria strains.</title>
        <authorList>
            <person name="Klenk H.-P."/>
        </authorList>
    </citation>
    <scope>NUCLEOTIDE SEQUENCE [LARGE SCALE GENOMIC DNA]</scope>
    <source>
        <strain evidence="2 3">DSM 43805</strain>
    </source>
</reference>
<comment type="caution">
    <text evidence="2">The sequence shown here is derived from an EMBL/GenBank/DDBJ whole genome shotgun (WGS) entry which is preliminary data.</text>
</comment>